<evidence type="ECO:0000313" key="4">
    <source>
        <dbReference type="Proteomes" id="UP000036932"/>
    </source>
</evidence>
<dbReference type="OrthoDB" id="3179827at2"/>
<dbReference type="PATRIC" id="fig|1705565.3.peg.2286"/>
<dbReference type="SUPFAM" id="SSF52058">
    <property type="entry name" value="L domain-like"/>
    <property type="match status" value="1"/>
</dbReference>
<dbReference type="InterPro" id="IPR052574">
    <property type="entry name" value="CDIRP"/>
</dbReference>
<dbReference type="RefSeq" id="WP_054401119.1">
    <property type="nucleotide sequence ID" value="NZ_LIUT01000001.1"/>
</dbReference>
<protein>
    <recommendedName>
        <fullName evidence="5">Leucine-rich repeat domain-containing protein</fullName>
    </recommendedName>
</protein>
<evidence type="ECO:0008006" key="5">
    <source>
        <dbReference type="Google" id="ProtNLM"/>
    </source>
</evidence>
<organism evidence="3 4">
    <name type="scientific">Paenibacillus solani</name>
    <dbReference type="NCBI Taxonomy" id="1705565"/>
    <lineage>
        <taxon>Bacteria</taxon>
        <taxon>Bacillati</taxon>
        <taxon>Bacillota</taxon>
        <taxon>Bacilli</taxon>
        <taxon>Bacillales</taxon>
        <taxon>Paenibacillaceae</taxon>
        <taxon>Paenibacillus</taxon>
    </lineage>
</organism>
<dbReference type="InterPro" id="IPR032675">
    <property type="entry name" value="LRR_dom_sf"/>
</dbReference>
<evidence type="ECO:0000256" key="1">
    <source>
        <dbReference type="ARBA" id="ARBA00022614"/>
    </source>
</evidence>
<name>A0A0M1P1U6_9BACL</name>
<sequence>MDITQDFIDERFKAYVLEMFCGNRERIHTSDVDHIESLKLANQGYSSLRGIEHFKCLEELDCSSNHLIELDISSNINLKTLNCGFNRIRNLDVSHNNQLAKLVCYWNILSELRLDQNTNLRELDCSYNSLFDLQLECNSQLIYLNCGNNYLINLSIEGCVDLIEIRCNHNHLTKLDITGSPKLQSLRCFNNHIAELELSHNALITELYCAENKIIKLDTHHNPKLEGVDYSNNLIMEPDHTVQGVGAFEYDVSFPSYKSALQFMEQELSLRANVSNKADIERLSPIIKKVWANLTELNDKALNRIAELHPDEDVSELVLSELEFDKDNMFRLGYNAGETPAGHLYIYVAFNNELEIIGDLVYETY</sequence>
<dbReference type="GO" id="GO:0035591">
    <property type="term" value="F:signaling adaptor activity"/>
    <property type="evidence" value="ECO:0007669"/>
    <property type="project" value="TreeGrafter"/>
</dbReference>
<dbReference type="PANTHER" id="PTHR47566">
    <property type="match status" value="1"/>
</dbReference>
<dbReference type="AlphaFoldDB" id="A0A0M1P1U6"/>
<keyword evidence="2" id="KW-0677">Repeat</keyword>
<reference evidence="4" key="1">
    <citation type="submission" date="2015-08" db="EMBL/GenBank/DDBJ databases">
        <title>Genome sequencing project for genomic taxonomy and phylogenomics of Bacillus-like bacteria.</title>
        <authorList>
            <person name="Liu B."/>
            <person name="Wang J."/>
            <person name="Zhu Y."/>
            <person name="Liu G."/>
            <person name="Chen Q."/>
            <person name="Chen Z."/>
            <person name="Lan J."/>
            <person name="Che J."/>
            <person name="Ge C."/>
            <person name="Shi H."/>
            <person name="Pan Z."/>
            <person name="Liu X."/>
        </authorList>
    </citation>
    <scope>NUCLEOTIDE SEQUENCE [LARGE SCALE GENOMIC DNA]</scope>
    <source>
        <strain evidence="4">FJAT-22460</strain>
    </source>
</reference>
<accession>A0A0M1P1U6</accession>
<comment type="caution">
    <text evidence="3">The sequence shown here is derived from an EMBL/GenBank/DDBJ whole genome shotgun (WGS) entry which is preliminary data.</text>
</comment>
<dbReference type="EMBL" id="LIUT01000001">
    <property type="protein sequence ID" value="KOR88054.1"/>
    <property type="molecule type" value="Genomic_DNA"/>
</dbReference>
<proteinExistence type="predicted"/>
<gene>
    <name evidence="3" type="ORF">AM231_02125</name>
</gene>
<dbReference type="Proteomes" id="UP000036932">
    <property type="component" value="Unassembled WGS sequence"/>
</dbReference>
<dbReference type="PANTHER" id="PTHR47566:SF1">
    <property type="entry name" value="PROTEIN NUD1"/>
    <property type="match status" value="1"/>
</dbReference>
<evidence type="ECO:0000313" key="3">
    <source>
        <dbReference type="EMBL" id="KOR88054.1"/>
    </source>
</evidence>
<dbReference type="Gene3D" id="3.80.10.10">
    <property type="entry name" value="Ribonuclease Inhibitor"/>
    <property type="match status" value="1"/>
</dbReference>
<evidence type="ECO:0000256" key="2">
    <source>
        <dbReference type="ARBA" id="ARBA00022737"/>
    </source>
</evidence>
<keyword evidence="1" id="KW-0433">Leucine-rich repeat</keyword>
<keyword evidence="4" id="KW-1185">Reference proteome</keyword>